<dbReference type="PANTHER" id="PTHR33204:SF38">
    <property type="entry name" value="HTH-TYPE TRANSCRIPTIONAL ACTIVATOR HXLR"/>
    <property type="match status" value="1"/>
</dbReference>
<dbReference type="AlphaFoldDB" id="A0A895YQ51"/>
<dbReference type="EMBL" id="CP070499">
    <property type="protein sequence ID" value="QSB16250.1"/>
    <property type="molecule type" value="Genomic_DNA"/>
</dbReference>
<evidence type="ECO:0000313" key="6">
    <source>
        <dbReference type="Proteomes" id="UP000662857"/>
    </source>
</evidence>
<keyword evidence="6" id="KW-1185">Reference proteome</keyword>
<dbReference type="InterPro" id="IPR002577">
    <property type="entry name" value="HTH_HxlR"/>
</dbReference>
<reference evidence="5" key="1">
    <citation type="submission" date="2021-02" db="EMBL/GenBank/DDBJ databases">
        <title>Natrosporangium hydrolyticum gen. nov., sp. nov, a haloalkaliphilic actinobacterium from a soda solonchak soil.</title>
        <authorList>
            <person name="Sorokin D.Y."/>
            <person name="Khijniak T.V."/>
            <person name="Zakharycheva A.P."/>
            <person name="Boueva O.V."/>
            <person name="Ariskina E.V."/>
            <person name="Hahnke R.L."/>
            <person name="Bunk B."/>
            <person name="Sproer C."/>
            <person name="Schumann P."/>
            <person name="Evtushenko L.I."/>
            <person name="Kublanov I.V."/>
        </authorList>
    </citation>
    <scope>NUCLEOTIDE SEQUENCE</scope>
    <source>
        <strain evidence="5">DSM 106523</strain>
    </source>
</reference>
<dbReference type="PROSITE" id="PS51118">
    <property type="entry name" value="HTH_HXLR"/>
    <property type="match status" value="2"/>
</dbReference>
<dbReference type="GO" id="GO:0003677">
    <property type="term" value="F:DNA binding"/>
    <property type="evidence" value="ECO:0007669"/>
    <property type="project" value="UniProtKB-KW"/>
</dbReference>
<evidence type="ECO:0000256" key="3">
    <source>
        <dbReference type="ARBA" id="ARBA00023163"/>
    </source>
</evidence>
<feature type="domain" description="HTH hxlR-type" evidence="4">
    <location>
        <begin position="1"/>
        <end position="106"/>
    </location>
</feature>
<dbReference type="KEGG" id="nhy:JQS43_08140"/>
<evidence type="ECO:0000256" key="1">
    <source>
        <dbReference type="ARBA" id="ARBA00023015"/>
    </source>
</evidence>
<dbReference type="RefSeq" id="WP_239678454.1">
    <property type="nucleotide sequence ID" value="NZ_CP070499.1"/>
</dbReference>
<dbReference type="PANTHER" id="PTHR33204">
    <property type="entry name" value="TRANSCRIPTIONAL REGULATOR, MARR FAMILY"/>
    <property type="match status" value="1"/>
</dbReference>
<dbReference type="Proteomes" id="UP000662857">
    <property type="component" value="Chromosome"/>
</dbReference>
<keyword evidence="1" id="KW-0805">Transcription regulation</keyword>
<evidence type="ECO:0000256" key="2">
    <source>
        <dbReference type="ARBA" id="ARBA00023125"/>
    </source>
</evidence>
<accession>A0A895YQ51</accession>
<dbReference type="Gene3D" id="1.10.10.10">
    <property type="entry name" value="Winged helix-like DNA-binding domain superfamily/Winged helix DNA-binding domain"/>
    <property type="match status" value="2"/>
</dbReference>
<dbReference type="SUPFAM" id="SSF46785">
    <property type="entry name" value="Winged helix' DNA-binding domain"/>
    <property type="match status" value="2"/>
</dbReference>
<sequence length="218" mass="24993">MPRVKKSLVCPLVGAGVGGKWMFWSMYHLLDGPKRFSELRRLLPQATRQTLVSQLRELERTGAVRRNVSGHVPPKVEYSLTQLGSECEPILRQLHDWGEWYSEQIGRDVDWLVSLGGRWKVWVIHCLFGGARRFSDLREILAPISGQVLTRELRELNELDLVCRLPATPAAPRGAYALTHTGRSSEPMFRQLYAWGKWTSRQMGVAFDWPVDARPAWE</sequence>
<proteinExistence type="predicted"/>
<dbReference type="InterPro" id="IPR036390">
    <property type="entry name" value="WH_DNA-bd_sf"/>
</dbReference>
<evidence type="ECO:0000259" key="4">
    <source>
        <dbReference type="PROSITE" id="PS51118"/>
    </source>
</evidence>
<feature type="domain" description="HTH hxlR-type" evidence="4">
    <location>
        <begin position="102"/>
        <end position="204"/>
    </location>
</feature>
<gene>
    <name evidence="5" type="ORF">JQS43_08140</name>
</gene>
<organism evidence="5 6">
    <name type="scientific">Natronosporangium hydrolyticum</name>
    <dbReference type="NCBI Taxonomy" id="2811111"/>
    <lineage>
        <taxon>Bacteria</taxon>
        <taxon>Bacillati</taxon>
        <taxon>Actinomycetota</taxon>
        <taxon>Actinomycetes</taxon>
        <taxon>Micromonosporales</taxon>
        <taxon>Micromonosporaceae</taxon>
        <taxon>Natronosporangium</taxon>
    </lineage>
</organism>
<name>A0A895YQ51_9ACTN</name>
<dbReference type="Pfam" id="PF01638">
    <property type="entry name" value="HxlR"/>
    <property type="match status" value="2"/>
</dbReference>
<keyword evidence="2" id="KW-0238">DNA-binding</keyword>
<evidence type="ECO:0000313" key="5">
    <source>
        <dbReference type="EMBL" id="QSB16250.1"/>
    </source>
</evidence>
<dbReference type="InterPro" id="IPR036388">
    <property type="entry name" value="WH-like_DNA-bd_sf"/>
</dbReference>
<keyword evidence="3" id="KW-0804">Transcription</keyword>
<protein>
    <submittedName>
        <fullName evidence="5">Winged helix-turn-helix transcriptional regulator</fullName>
    </submittedName>
</protein>